<organism evidence="2 3">
    <name type="scientific">Pochonia chlamydosporia 170</name>
    <dbReference type="NCBI Taxonomy" id="1380566"/>
    <lineage>
        <taxon>Eukaryota</taxon>
        <taxon>Fungi</taxon>
        <taxon>Dikarya</taxon>
        <taxon>Ascomycota</taxon>
        <taxon>Pezizomycotina</taxon>
        <taxon>Sordariomycetes</taxon>
        <taxon>Hypocreomycetidae</taxon>
        <taxon>Hypocreales</taxon>
        <taxon>Clavicipitaceae</taxon>
        <taxon>Pochonia</taxon>
    </lineage>
</organism>
<dbReference type="KEGG" id="pchm:VFPPC_16661"/>
<dbReference type="EMBL" id="LSBJ02000007">
    <property type="protein sequence ID" value="OAQ62467.2"/>
    <property type="molecule type" value="Genomic_DNA"/>
</dbReference>
<dbReference type="STRING" id="1380566.A0A179FAM5"/>
<sequence length="97" mass="10230">MVCYLVDSKDSLENVESKCVKKIANNCPGVMLVLAALRGELRKGGGDKEDGEGAPPATASAEDNANLEYPKGPLFEHNQGLEVAKRIGASRGVDMAL</sequence>
<dbReference type="Proteomes" id="UP000078397">
    <property type="component" value="Unassembled WGS sequence"/>
</dbReference>
<reference evidence="2 3" key="1">
    <citation type="journal article" date="2016" name="PLoS Pathog.">
        <title>Biosynthesis of antibiotic leucinostatins in bio-control fungus Purpureocillium lilacinum and their inhibition on phytophthora revealed by genome mining.</title>
        <authorList>
            <person name="Wang G."/>
            <person name="Liu Z."/>
            <person name="Lin R."/>
            <person name="Li E."/>
            <person name="Mao Z."/>
            <person name="Ling J."/>
            <person name="Yang Y."/>
            <person name="Yin W.B."/>
            <person name="Xie B."/>
        </authorList>
    </citation>
    <scope>NUCLEOTIDE SEQUENCE [LARGE SCALE GENOMIC DNA]</scope>
    <source>
        <strain evidence="2">170</strain>
    </source>
</reference>
<accession>A0A179FAM5</accession>
<dbReference type="OrthoDB" id="8830751at2759"/>
<gene>
    <name evidence="2" type="ORF">VFPPC_16661</name>
</gene>
<name>A0A179FAM5_METCM</name>
<dbReference type="InterPro" id="IPR027417">
    <property type="entry name" value="P-loop_NTPase"/>
</dbReference>
<evidence type="ECO:0000256" key="1">
    <source>
        <dbReference type="SAM" id="MobiDB-lite"/>
    </source>
</evidence>
<comment type="caution">
    <text evidence="2">The sequence shown here is derived from an EMBL/GenBank/DDBJ whole genome shotgun (WGS) entry which is preliminary data.</text>
</comment>
<protein>
    <submittedName>
        <fullName evidence="2">Uncharacterized protein</fullName>
    </submittedName>
</protein>
<dbReference type="GeneID" id="28858408"/>
<dbReference type="AlphaFoldDB" id="A0A179FAM5"/>
<evidence type="ECO:0000313" key="3">
    <source>
        <dbReference type="Proteomes" id="UP000078397"/>
    </source>
</evidence>
<keyword evidence="3" id="KW-1185">Reference proteome</keyword>
<proteinExistence type="predicted"/>
<evidence type="ECO:0000313" key="2">
    <source>
        <dbReference type="EMBL" id="OAQ62467.2"/>
    </source>
</evidence>
<feature type="region of interest" description="Disordered" evidence="1">
    <location>
        <begin position="43"/>
        <end position="72"/>
    </location>
</feature>
<dbReference type="RefSeq" id="XP_022284181.1">
    <property type="nucleotide sequence ID" value="XM_022429032.1"/>
</dbReference>
<dbReference type="Gene3D" id="3.40.50.300">
    <property type="entry name" value="P-loop containing nucleotide triphosphate hydrolases"/>
    <property type="match status" value="1"/>
</dbReference>